<dbReference type="Pfam" id="PF00150">
    <property type="entry name" value="Cellulase"/>
    <property type="match status" value="1"/>
</dbReference>
<evidence type="ECO:0000313" key="11">
    <source>
        <dbReference type="Proteomes" id="UP000076154"/>
    </source>
</evidence>
<dbReference type="PROSITE" id="PS00562">
    <property type="entry name" value="CBM1_1"/>
    <property type="match status" value="1"/>
</dbReference>
<evidence type="ECO:0000256" key="2">
    <source>
        <dbReference type="ARBA" id="ARBA00005641"/>
    </source>
</evidence>
<dbReference type="SMART" id="SM00236">
    <property type="entry name" value="fCBD"/>
    <property type="match status" value="1"/>
</dbReference>
<dbReference type="InParanoid" id="A0A369JY52"/>
<comment type="catalytic activity">
    <reaction evidence="1">
        <text>Endohydrolysis of (1-&gt;4)-beta-D-glucosidic linkages in cellulose, lichenin and cereal beta-D-glucans.</text>
        <dbReference type="EC" id="3.2.1.4"/>
    </reaction>
</comment>
<sequence length="390" mass="41197">MRSSLSAFASLAILVAFSTPAASVAAWGQCGGINYTGDTTCVAGNACVYVNDYYSQCQPGATPTTSSPPSSTTPAGACPGATKFKYFGVNQSGAEFGNAKIPGVLGTDYTWPSPSSIDYFVAQGFNTFRIPFQQERISPPAAGLTGAFDSTYLNGLKTIVNYVTNTKGAYAIIEPHNFMRYNGAVITSTSNFQTWWKNLANEFKSNTRVVFDIMNEPHDMDASVVFNLNQAAVNGIRSSGATSQLITVEGTSWTGAWTWTTSGNSNVFGAIKDPNNNVAIQMHQYLDSDGSGTSGTCVSSTIGAERLAAATAWLKANNLKGFLGEIGTGSNDACIAAVKGALCAMQQSGVWIGVAWWAAGPWWGTYFQSIEPPNGAAISQILPQALKPFL</sequence>
<keyword evidence="11" id="KW-1185">Reference proteome</keyword>
<feature type="domain" description="CBM1" evidence="9">
    <location>
        <begin position="22"/>
        <end position="58"/>
    </location>
</feature>
<protein>
    <recommendedName>
        <fullName evidence="3">cellulase</fullName>
        <ecNumber evidence="3">3.2.1.4</ecNumber>
    </recommendedName>
</protein>
<dbReference type="EMBL" id="LUEZ02000040">
    <property type="protein sequence ID" value="RDB26262.1"/>
    <property type="molecule type" value="Genomic_DNA"/>
</dbReference>
<reference evidence="10" key="1">
    <citation type="submission" date="2018-04" db="EMBL/GenBank/DDBJ databases">
        <title>Whole genome sequencing of Hypsizygus marmoreus.</title>
        <authorList>
            <person name="Choi I.-G."/>
            <person name="Min B."/>
            <person name="Kim J.-G."/>
            <person name="Kim S."/>
            <person name="Oh Y.-L."/>
            <person name="Kong W.-S."/>
            <person name="Park H."/>
            <person name="Jeong J."/>
            <person name="Song E.-S."/>
        </authorList>
    </citation>
    <scope>NUCLEOTIDE SEQUENCE [LARGE SCALE GENOMIC DNA]</scope>
    <source>
        <strain evidence="10">51987-8</strain>
    </source>
</reference>
<evidence type="ECO:0000259" key="9">
    <source>
        <dbReference type="PROSITE" id="PS51164"/>
    </source>
</evidence>
<evidence type="ECO:0000256" key="6">
    <source>
        <dbReference type="ARBA" id="ARBA00023295"/>
    </source>
</evidence>
<organism evidence="10 11">
    <name type="scientific">Hypsizygus marmoreus</name>
    <name type="common">White beech mushroom</name>
    <name type="synonym">Agaricus marmoreus</name>
    <dbReference type="NCBI Taxonomy" id="39966"/>
    <lineage>
        <taxon>Eukaryota</taxon>
        <taxon>Fungi</taxon>
        <taxon>Dikarya</taxon>
        <taxon>Basidiomycota</taxon>
        <taxon>Agaricomycotina</taxon>
        <taxon>Agaricomycetes</taxon>
        <taxon>Agaricomycetidae</taxon>
        <taxon>Agaricales</taxon>
        <taxon>Tricholomatineae</taxon>
        <taxon>Lyophyllaceae</taxon>
        <taxon>Hypsizygus</taxon>
    </lineage>
</organism>
<gene>
    <name evidence="10" type="primary">gh5-1</name>
    <name evidence="10" type="ORF">Hypma_006615</name>
</gene>
<dbReference type="PROSITE" id="PS00659">
    <property type="entry name" value="GLYCOSYL_HYDROL_F5"/>
    <property type="match status" value="1"/>
</dbReference>
<dbReference type="PANTHER" id="PTHR34142">
    <property type="entry name" value="ENDO-BETA-1,4-GLUCANASE A"/>
    <property type="match status" value="1"/>
</dbReference>
<dbReference type="GO" id="GO:0008810">
    <property type="term" value="F:cellulase activity"/>
    <property type="evidence" value="ECO:0007669"/>
    <property type="project" value="UniProtKB-EC"/>
</dbReference>
<keyword evidence="4 8" id="KW-0732">Signal</keyword>
<dbReference type="PROSITE" id="PS51164">
    <property type="entry name" value="CBM1_2"/>
    <property type="match status" value="1"/>
</dbReference>
<feature type="signal peptide" evidence="8">
    <location>
        <begin position="1"/>
        <end position="26"/>
    </location>
</feature>
<dbReference type="SUPFAM" id="SSF57180">
    <property type="entry name" value="Cellulose-binding domain"/>
    <property type="match status" value="1"/>
</dbReference>
<dbReference type="InterPro" id="IPR018087">
    <property type="entry name" value="Glyco_hydro_5_CS"/>
</dbReference>
<evidence type="ECO:0000256" key="8">
    <source>
        <dbReference type="SAM" id="SignalP"/>
    </source>
</evidence>
<dbReference type="Proteomes" id="UP000076154">
    <property type="component" value="Unassembled WGS sequence"/>
</dbReference>
<feature type="chain" id="PRO_5016645068" description="cellulase" evidence="8">
    <location>
        <begin position="27"/>
        <end position="390"/>
    </location>
</feature>
<dbReference type="InterPro" id="IPR035971">
    <property type="entry name" value="CBD_sf"/>
</dbReference>
<proteinExistence type="inferred from homology"/>
<dbReference type="InterPro" id="IPR000254">
    <property type="entry name" value="CBD"/>
</dbReference>
<dbReference type="OrthoDB" id="5823761at2759"/>
<comment type="caution">
    <text evidence="10">The sequence shown here is derived from an EMBL/GenBank/DDBJ whole genome shotgun (WGS) entry which is preliminary data.</text>
</comment>
<dbReference type="EC" id="3.2.1.4" evidence="3"/>
<accession>A0A369JY52</accession>
<evidence type="ECO:0000256" key="7">
    <source>
        <dbReference type="RuleBase" id="RU361153"/>
    </source>
</evidence>
<evidence type="ECO:0000256" key="4">
    <source>
        <dbReference type="ARBA" id="ARBA00022729"/>
    </source>
</evidence>
<keyword evidence="6 7" id="KW-0326">Glycosidase</keyword>
<dbReference type="InterPro" id="IPR001547">
    <property type="entry name" value="Glyco_hydro_5"/>
</dbReference>
<dbReference type="AlphaFoldDB" id="A0A369JY52"/>
<dbReference type="Gene3D" id="3.20.20.80">
    <property type="entry name" value="Glycosidases"/>
    <property type="match status" value="1"/>
</dbReference>
<keyword evidence="5 7" id="KW-0378">Hydrolase</keyword>
<dbReference type="GO" id="GO:0005576">
    <property type="term" value="C:extracellular region"/>
    <property type="evidence" value="ECO:0007669"/>
    <property type="project" value="InterPro"/>
</dbReference>
<dbReference type="PANTHER" id="PTHR34142:SF1">
    <property type="entry name" value="GLYCOSIDE HYDROLASE FAMILY 5 DOMAIN-CONTAINING PROTEIN"/>
    <property type="match status" value="1"/>
</dbReference>
<dbReference type="STRING" id="39966.A0A369JY52"/>
<dbReference type="GO" id="GO:0009251">
    <property type="term" value="P:glucan catabolic process"/>
    <property type="evidence" value="ECO:0007669"/>
    <property type="project" value="TreeGrafter"/>
</dbReference>
<dbReference type="GO" id="GO:0030248">
    <property type="term" value="F:cellulose binding"/>
    <property type="evidence" value="ECO:0007669"/>
    <property type="project" value="InterPro"/>
</dbReference>
<name>A0A369JY52_HYPMA</name>
<dbReference type="InterPro" id="IPR017853">
    <property type="entry name" value="GH"/>
</dbReference>
<dbReference type="Pfam" id="PF00734">
    <property type="entry name" value="CBM_1"/>
    <property type="match status" value="1"/>
</dbReference>
<evidence type="ECO:0000313" key="10">
    <source>
        <dbReference type="EMBL" id="RDB26262.1"/>
    </source>
</evidence>
<evidence type="ECO:0000256" key="3">
    <source>
        <dbReference type="ARBA" id="ARBA00012601"/>
    </source>
</evidence>
<dbReference type="SUPFAM" id="SSF51445">
    <property type="entry name" value="(Trans)glycosidases"/>
    <property type="match status" value="1"/>
</dbReference>
<evidence type="ECO:0000256" key="5">
    <source>
        <dbReference type="ARBA" id="ARBA00022801"/>
    </source>
</evidence>
<comment type="similarity">
    <text evidence="2 7">Belongs to the glycosyl hydrolase 5 (cellulase A) family.</text>
</comment>
<evidence type="ECO:0000256" key="1">
    <source>
        <dbReference type="ARBA" id="ARBA00000966"/>
    </source>
</evidence>